<dbReference type="EC" id="2.7.13.3" evidence="2"/>
<feature type="coiled-coil region" evidence="7">
    <location>
        <begin position="164"/>
        <end position="201"/>
    </location>
</feature>
<evidence type="ECO:0000256" key="2">
    <source>
        <dbReference type="ARBA" id="ARBA00012438"/>
    </source>
</evidence>
<dbReference type="Proteomes" id="UP001431019">
    <property type="component" value="Unassembled WGS sequence"/>
</dbReference>
<dbReference type="InterPro" id="IPR036097">
    <property type="entry name" value="HisK_dim/P_sf"/>
</dbReference>
<dbReference type="RefSeq" id="WP_230511074.1">
    <property type="nucleotide sequence ID" value="NZ_JAJITD010000009.1"/>
</dbReference>
<protein>
    <recommendedName>
        <fullName evidence="2">histidine kinase</fullName>
        <ecNumber evidence="2">2.7.13.3</ecNumber>
    </recommendedName>
</protein>
<comment type="catalytic activity">
    <reaction evidence="1">
        <text>ATP + protein L-histidine = ADP + protein N-phospho-L-histidine.</text>
        <dbReference type="EC" id="2.7.13.3"/>
    </reaction>
</comment>
<evidence type="ECO:0000256" key="6">
    <source>
        <dbReference type="ARBA" id="ARBA00023012"/>
    </source>
</evidence>
<evidence type="ECO:0000313" key="11">
    <source>
        <dbReference type="Proteomes" id="UP001431019"/>
    </source>
</evidence>
<dbReference type="PROSITE" id="PS50109">
    <property type="entry name" value="HIS_KIN"/>
    <property type="match status" value="1"/>
</dbReference>
<evidence type="ECO:0000256" key="7">
    <source>
        <dbReference type="SAM" id="Coils"/>
    </source>
</evidence>
<evidence type="ECO:0000259" key="9">
    <source>
        <dbReference type="PROSITE" id="PS50109"/>
    </source>
</evidence>
<dbReference type="InterPro" id="IPR003661">
    <property type="entry name" value="HisK_dim/P_dom"/>
</dbReference>
<evidence type="ECO:0000256" key="8">
    <source>
        <dbReference type="SAM" id="MobiDB-lite"/>
    </source>
</evidence>
<dbReference type="InterPro" id="IPR036890">
    <property type="entry name" value="HATPase_C_sf"/>
</dbReference>
<name>A0ABS8JY60_9BURK</name>
<sequence>MKAALLHTLPLDGELATVAARRFARELSEALGFAMQDRTRIATSVLEVARTVLAATRAGRVEFRIDETAEPQTLQILVVAPATPLARLTATSVPTPEAPVPAALGLLAAQRLMDECRFDEAAGDALLTLTMQLPKQAPRVSAATLGKVLNAPSAQAPLGAEGSVEEVQRQNRELAAALADLRERNDELMRLTRELEDTNRGVVALYAELDERALHLRRADEAKSRFLSNTSHEFRSPLYSIRALSKLLLDRVDGELTDEQAKQVRFIRKAAEELSETVDDLLDIAKIEAGKIELKPVEFEVAKLFSALRGMMRPLLPANDVELLFEPCDDLPVIYTDEGKLAQILRNFISNALKFTEHGEVHVRASYDEAAQRMIFAVSDTGIGIAPEHQQSVFEEFEQVENHLQNQVKGTGLGLPLCDKLCRLLGGAVGLTSEPGRGSTFTATLPLRLPQNAGGASRAALAPGVTGTPGESVTGTSGGQS</sequence>
<keyword evidence="11" id="KW-1185">Reference proteome</keyword>
<dbReference type="SMART" id="SM00388">
    <property type="entry name" value="HisKA"/>
    <property type="match status" value="1"/>
</dbReference>
<dbReference type="Gene3D" id="1.10.287.130">
    <property type="match status" value="1"/>
</dbReference>
<dbReference type="SMART" id="SM00387">
    <property type="entry name" value="HATPase_c"/>
    <property type="match status" value="1"/>
</dbReference>
<dbReference type="InterPro" id="IPR050736">
    <property type="entry name" value="Sensor_HK_Regulatory"/>
</dbReference>
<keyword evidence="7" id="KW-0175">Coiled coil</keyword>
<evidence type="ECO:0000313" key="10">
    <source>
        <dbReference type="EMBL" id="MCC8394850.1"/>
    </source>
</evidence>
<comment type="caution">
    <text evidence="10">The sequence shown here is derived from an EMBL/GenBank/DDBJ whole genome shotgun (WGS) entry which is preliminary data.</text>
</comment>
<dbReference type="PANTHER" id="PTHR43711">
    <property type="entry name" value="TWO-COMPONENT HISTIDINE KINASE"/>
    <property type="match status" value="1"/>
</dbReference>
<evidence type="ECO:0000256" key="1">
    <source>
        <dbReference type="ARBA" id="ARBA00000085"/>
    </source>
</evidence>
<keyword evidence="4" id="KW-0808">Transferase</keyword>
<dbReference type="SUPFAM" id="SSF55874">
    <property type="entry name" value="ATPase domain of HSP90 chaperone/DNA topoisomerase II/histidine kinase"/>
    <property type="match status" value="1"/>
</dbReference>
<organism evidence="10 11">
    <name type="scientific">Paraburkholderia sejongensis</name>
    <dbReference type="NCBI Taxonomy" id="2886946"/>
    <lineage>
        <taxon>Bacteria</taxon>
        <taxon>Pseudomonadati</taxon>
        <taxon>Pseudomonadota</taxon>
        <taxon>Betaproteobacteria</taxon>
        <taxon>Burkholderiales</taxon>
        <taxon>Burkholderiaceae</taxon>
        <taxon>Paraburkholderia</taxon>
    </lineage>
</organism>
<dbReference type="GO" id="GO:0016301">
    <property type="term" value="F:kinase activity"/>
    <property type="evidence" value="ECO:0007669"/>
    <property type="project" value="UniProtKB-KW"/>
</dbReference>
<feature type="region of interest" description="Disordered" evidence="8">
    <location>
        <begin position="456"/>
        <end position="481"/>
    </location>
</feature>
<dbReference type="CDD" id="cd00082">
    <property type="entry name" value="HisKA"/>
    <property type="match status" value="1"/>
</dbReference>
<dbReference type="Pfam" id="PF00512">
    <property type="entry name" value="HisKA"/>
    <property type="match status" value="1"/>
</dbReference>
<dbReference type="InterPro" id="IPR005467">
    <property type="entry name" value="His_kinase_dom"/>
</dbReference>
<evidence type="ECO:0000256" key="4">
    <source>
        <dbReference type="ARBA" id="ARBA00022679"/>
    </source>
</evidence>
<reference evidence="10 11" key="1">
    <citation type="submission" date="2021-11" db="EMBL/GenBank/DDBJ databases">
        <authorList>
            <person name="Oh E.-T."/>
            <person name="Kim S.-B."/>
        </authorList>
    </citation>
    <scope>NUCLEOTIDE SEQUENCE [LARGE SCALE GENOMIC DNA]</scope>
    <source>
        <strain evidence="10 11">MMS20-SJTR3</strain>
    </source>
</reference>
<dbReference type="Gene3D" id="3.30.565.10">
    <property type="entry name" value="Histidine kinase-like ATPase, C-terminal domain"/>
    <property type="match status" value="1"/>
</dbReference>
<dbReference type="PRINTS" id="PR00344">
    <property type="entry name" value="BCTRLSENSOR"/>
</dbReference>
<dbReference type="Pfam" id="PF02518">
    <property type="entry name" value="HATPase_c"/>
    <property type="match status" value="1"/>
</dbReference>
<dbReference type="InterPro" id="IPR004358">
    <property type="entry name" value="Sig_transdc_His_kin-like_C"/>
</dbReference>
<dbReference type="CDD" id="cd16922">
    <property type="entry name" value="HATPase_EvgS-ArcB-TorS-like"/>
    <property type="match status" value="1"/>
</dbReference>
<proteinExistence type="predicted"/>
<evidence type="ECO:0000256" key="5">
    <source>
        <dbReference type="ARBA" id="ARBA00022777"/>
    </source>
</evidence>
<dbReference type="EMBL" id="JAJITD010000009">
    <property type="protein sequence ID" value="MCC8394850.1"/>
    <property type="molecule type" value="Genomic_DNA"/>
</dbReference>
<dbReference type="InterPro" id="IPR003594">
    <property type="entry name" value="HATPase_dom"/>
</dbReference>
<keyword evidence="6" id="KW-0902">Two-component regulatory system</keyword>
<dbReference type="SUPFAM" id="SSF47384">
    <property type="entry name" value="Homodimeric domain of signal transducing histidine kinase"/>
    <property type="match status" value="1"/>
</dbReference>
<accession>A0ABS8JY60</accession>
<keyword evidence="5 10" id="KW-0418">Kinase</keyword>
<feature type="domain" description="Histidine kinase" evidence="9">
    <location>
        <begin position="229"/>
        <end position="449"/>
    </location>
</feature>
<evidence type="ECO:0000256" key="3">
    <source>
        <dbReference type="ARBA" id="ARBA00022553"/>
    </source>
</evidence>
<dbReference type="PANTHER" id="PTHR43711:SF31">
    <property type="entry name" value="HISTIDINE KINASE"/>
    <property type="match status" value="1"/>
</dbReference>
<keyword evidence="3" id="KW-0597">Phosphoprotein</keyword>
<gene>
    <name evidence="10" type="ORF">LJ656_19840</name>
</gene>